<organism evidence="3 4">
    <name type="scientific">Paspalum notatum var. saurae</name>
    <dbReference type="NCBI Taxonomy" id="547442"/>
    <lineage>
        <taxon>Eukaryota</taxon>
        <taxon>Viridiplantae</taxon>
        <taxon>Streptophyta</taxon>
        <taxon>Embryophyta</taxon>
        <taxon>Tracheophyta</taxon>
        <taxon>Spermatophyta</taxon>
        <taxon>Magnoliopsida</taxon>
        <taxon>Liliopsida</taxon>
        <taxon>Poales</taxon>
        <taxon>Poaceae</taxon>
        <taxon>PACMAD clade</taxon>
        <taxon>Panicoideae</taxon>
        <taxon>Andropogonodae</taxon>
        <taxon>Paspaleae</taxon>
        <taxon>Paspalinae</taxon>
        <taxon>Paspalum</taxon>
    </lineage>
</organism>
<evidence type="ECO:0008006" key="5">
    <source>
        <dbReference type="Google" id="ProtNLM"/>
    </source>
</evidence>
<dbReference type="Pfam" id="PF00078">
    <property type="entry name" value="RVT_1"/>
    <property type="match status" value="1"/>
</dbReference>
<dbReference type="InterPro" id="IPR000477">
    <property type="entry name" value="RT_dom"/>
</dbReference>
<proteinExistence type="predicted"/>
<evidence type="ECO:0000313" key="4">
    <source>
        <dbReference type="Proteomes" id="UP001341281"/>
    </source>
</evidence>
<evidence type="ECO:0000259" key="1">
    <source>
        <dbReference type="Pfam" id="PF00078"/>
    </source>
</evidence>
<keyword evidence="4" id="KW-1185">Reference proteome</keyword>
<evidence type="ECO:0000313" key="3">
    <source>
        <dbReference type="EMBL" id="WVZ93633.1"/>
    </source>
</evidence>
<dbReference type="EMBL" id="CP144753">
    <property type="protein sequence ID" value="WVZ93633.1"/>
    <property type="molecule type" value="Genomic_DNA"/>
</dbReference>
<feature type="domain" description="Reverse transcriptase zinc-binding" evidence="2">
    <location>
        <begin position="533"/>
        <end position="575"/>
    </location>
</feature>
<name>A0AAQ3UJ93_PASNO</name>
<dbReference type="Pfam" id="PF13966">
    <property type="entry name" value="zf-RVT"/>
    <property type="match status" value="1"/>
</dbReference>
<feature type="domain" description="Reverse transcriptase" evidence="1">
    <location>
        <begin position="90"/>
        <end position="250"/>
    </location>
</feature>
<reference evidence="3 4" key="1">
    <citation type="submission" date="2024-02" db="EMBL/GenBank/DDBJ databases">
        <title>High-quality chromosome-scale genome assembly of Pensacola bahiagrass (Paspalum notatum Flugge var. saurae).</title>
        <authorList>
            <person name="Vega J.M."/>
            <person name="Podio M."/>
            <person name="Orjuela J."/>
            <person name="Siena L.A."/>
            <person name="Pessino S.C."/>
            <person name="Combes M.C."/>
            <person name="Mariac C."/>
            <person name="Albertini E."/>
            <person name="Pupilli F."/>
            <person name="Ortiz J.P.A."/>
            <person name="Leblanc O."/>
        </authorList>
    </citation>
    <scope>NUCLEOTIDE SEQUENCE [LARGE SCALE GENOMIC DNA]</scope>
    <source>
        <strain evidence="3">R1</strain>
        <tissue evidence="3">Leaf</tissue>
    </source>
</reference>
<dbReference type="Proteomes" id="UP001341281">
    <property type="component" value="Chromosome 09"/>
</dbReference>
<dbReference type="AlphaFoldDB" id="A0AAQ3UJ93"/>
<evidence type="ECO:0000259" key="2">
    <source>
        <dbReference type="Pfam" id="PF13966"/>
    </source>
</evidence>
<dbReference type="PANTHER" id="PTHR33116:SF78">
    <property type="entry name" value="OS12G0587133 PROTEIN"/>
    <property type="match status" value="1"/>
</dbReference>
<dbReference type="CDD" id="cd01650">
    <property type="entry name" value="RT_nLTR_like"/>
    <property type="match status" value="1"/>
</dbReference>
<gene>
    <name evidence="3" type="ORF">U9M48_039598</name>
</gene>
<dbReference type="PANTHER" id="PTHR33116">
    <property type="entry name" value="REVERSE TRANSCRIPTASE ZINC-BINDING DOMAIN-CONTAINING PROTEIN-RELATED-RELATED"/>
    <property type="match status" value="1"/>
</dbReference>
<accession>A0AAQ3UJ93</accession>
<protein>
    <recommendedName>
        <fullName evidence="5">Reverse transcriptase domain-containing protein</fullName>
    </recommendedName>
</protein>
<sequence length="657" mass="73450">MAIVKMGDGSHWPDANSSRESKISEHGVWLTIKDMPLDKTPGLDGFTWHFYMSCWQIIKSDVLAALSAVCNGHVFKFKLLNSAFITLLPKKADACEVRDYRPISLVHSFAKLVIKLLVNRLAPRLPDMVSINQSAFVKGRSIQDNVLFVQQMARSLYRKKESHILLKLDITKAFDSVSWAFLLEVLQYLGFGRKLCNLLCLLLSTSSTRVLDNGEPGSPILHHPGFRLGDPLSPMLFLLAMEGLRTNFSKSSVTPLDCTDADLLLLPQLMDCEIKEFPCNYLGIPLTIRKPTKADLLPLIDKIAANLPQWKASLLSRAGRLVVVHPVFTAIPIHHMMAVDLPKWVIRAIDKLRRGFLWEGRQNANGGNCLLGKGSEAITIWWSWDTQSSNNGMGLAYPLAMVPRNAQALFDVALETKVGNGEDTKFWTDRWLQGCTVGELAPNLIQVVPKRARRQRSDSQALNNRTSIVDIQGALTVQELVDDFTLQPTVPDQHVLLTNSGIYTSKSARLLCEISLSLHLRKGCGKCGPLFDEFFIWLAVKNRCWTADRSSKHGLPHRSLCLLCDQVEENVQHILEVWTKILLWVGLQAVAPQPDEKRKGFNSLVILVARTIWKHRNGCVFQGLNPSVPLVYQEVGTESELWCLAGNMALQELLGGA</sequence>
<dbReference type="InterPro" id="IPR026960">
    <property type="entry name" value="RVT-Znf"/>
</dbReference>